<proteinExistence type="predicted"/>
<dbReference type="AlphaFoldDB" id="A0A4Q0VYK5"/>
<dbReference type="InterPro" id="IPR036866">
    <property type="entry name" value="RibonucZ/Hydroxyglut_hydro"/>
</dbReference>
<organism evidence="2 3">
    <name type="scientific">Anaerobacillus alkaliphilus</name>
    <dbReference type="NCBI Taxonomy" id="1548597"/>
    <lineage>
        <taxon>Bacteria</taxon>
        <taxon>Bacillati</taxon>
        <taxon>Bacillota</taxon>
        <taxon>Bacilli</taxon>
        <taxon>Bacillales</taxon>
        <taxon>Bacillaceae</taxon>
        <taxon>Anaerobacillus</taxon>
    </lineage>
</organism>
<reference evidence="2 3" key="1">
    <citation type="journal article" date="2019" name="Int. J. Syst. Evol. Microbiol.">
        <title>Anaerobacillus alkaliphilus sp. nov., a novel alkaliphilic and moderately halophilic bacterium.</title>
        <authorList>
            <person name="Borsodi A.K."/>
            <person name="Aszalos J.M."/>
            <person name="Bihari P."/>
            <person name="Nagy I."/>
            <person name="Schumann P."/>
            <person name="Sproer C."/>
            <person name="Kovacs A.L."/>
            <person name="Boka K."/>
            <person name="Dobosy P."/>
            <person name="Ovari M."/>
            <person name="Szili-Kovacs T."/>
            <person name="Toth E."/>
        </authorList>
    </citation>
    <scope>NUCLEOTIDE SEQUENCE [LARGE SCALE GENOMIC DNA]</scope>
    <source>
        <strain evidence="2 3">B16-10</strain>
    </source>
</reference>
<dbReference type="SMART" id="SM00849">
    <property type="entry name" value="Lactamase_B"/>
    <property type="match status" value="1"/>
</dbReference>
<dbReference type="PANTHER" id="PTHR23131">
    <property type="entry name" value="ENDORIBONUCLEASE LACTB2"/>
    <property type="match status" value="1"/>
</dbReference>
<accession>A0A4Q0VYK5</accession>
<evidence type="ECO:0000313" key="2">
    <source>
        <dbReference type="EMBL" id="RXJ04540.1"/>
    </source>
</evidence>
<sequence>MFKKKFEQKAVNGVQMGNGTISFRGVTLNVHSFFLDGVLIDTGAKSLDRFFKSFFSELDIKKVVITHFHEDHTGCASYLQEDLQKPVFMDDAKLQSCTNKADYPLYRQLFWGRRKPFYAEVIGEIFYSQKAKWQVIKTPGHAIDHLAFLNDETGQLFTGDLYCQKKTKVVLRDESVPMIINSLKRILTYDFGDVFCSHAGYLSDGRTALEEKLEYLLELEGNILKLHDEGKGLREINRELFPKKHAVSYFSSGEWDSFHIVKSIIAQNKTLIS</sequence>
<keyword evidence="2" id="KW-0378">Hydrolase</keyword>
<feature type="domain" description="Metallo-beta-lactamase" evidence="1">
    <location>
        <begin position="29"/>
        <end position="198"/>
    </location>
</feature>
<dbReference type="EMBL" id="QOUX01000001">
    <property type="protein sequence ID" value="RXJ04540.1"/>
    <property type="molecule type" value="Genomic_DNA"/>
</dbReference>
<name>A0A4Q0VYK5_9BACI</name>
<dbReference type="GO" id="GO:0044550">
    <property type="term" value="P:secondary metabolite biosynthetic process"/>
    <property type="evidence" value="ECO:0007669"/>
    <property type="project" value="TreeGrafter"/>
</dbReference>
<dbReference type="InterPro" id="IPR050662">
    <property type="entry name" value="Sec-metab_biosynth-thioest"/>
</dbReference>
<evidence type="ECO:0000259" key="1">
    <source>
        <dbReference type="SMART" id="SM00849"/>
    </source>
</evidence>
<dbReference type="Gene3D" id="3.60.15.10">
    <property type="entry name" value="Ribonuclease Z/Hydroxyacylglutathione hydrolase-like"/>
    <property type="match status" value="1"/>
</dbReference>
<dbReference type="Proteomes" id="UP000290649">
    <property type="component" value="Unassembled WGS sequence"/>
</dbReference>
<dbReference type="OrthoDB" id="235784at2"/>
<gene>
    <name evidence="2" type="ORF">DS745_03920</name>
</gene>
<dbReference type="GO" id="GO:0016787">
    <property type="term" value="F:hydrolase activity"/>
    <property type="evidence" value="ECO:0007669"/>
    <property type="project" value="UniProtKB-KW"/>
</dbReference>
<dbReference type="RefSeq" id="WP_129076880.1">
    <property type="nucleotide sequence ID" value="NZ_QOUX01000001.1"/>
</dbReference>
<dbReference type="PANTHER" id="PTHR23131:SF0">
    <property type="entry name" value="ENDORIBONUCLEASE LACTB2"/>
    <property type="match status" value="1"/>
</dbReference>
<dbReference type="SUPFAM" id="SSF56281">
    <property type="entry name" value="Metallo-hydrolase/oxidoreductase"/>
    <property type="match status" value="1"/>
</dbReference>
<dbReference type="Pfam" id="PF00753">
    <property type="entry name" value="Lactamase_B"/>
    <property type="match status" value="1"/>
</dbReference>
<protein>
    <submittedName>
        <fullName evidence="2">MBL fold metallo-hydrolase</fullName>
    </submittedName>
</protein>
<dbReference type="InterPro" id="IPR001279">
    <property type="entry name" value="Metallo-B-lactamas"/>
</dbReference>
<evidence type="ECO:0000313" key="3">
    <source>
        <dbReference type="Proteomes" id="UP000290649"/>
    </source>
</evidence>
<comment type="caution">
    <text evidence="2">The sequence shown here is derived from an EMBL/GenBank/DDBJ whole genome shotgun (WGS) entry which is preliminary data.</text>
</comment>
<keyword evidence="3" id="KW-1185">Reference proteome</keyword>